<dbReference type="EMBL" id="UYRV01105537">
    <property type="protein sequence ID" value="VDN21291.1"/>
    <property type="molecule type" value="Genomic_DNA"/>
</dbReference>
<proteinExistence type="predicted"/>
<evidence type="ECO:0000313" key="2">
    <source>
        <dbReference type="Proteomes" id="UP000271889"/>
    </source>
</evidence>
<name>A0A3P7MSW6_CYLGO</name>
<keyword evidence="2" id="KW-1185">Reference proteome</keyword>
<reference evidence="1 2" key="1">
    <citation type="submission" date="2018-11" db="EMBL/GenBank/DDBJ databases">
        <authorList>
            <consortium name="Pathogen Informatics"/>
        </authorList>
    </citation>
    <scope>NUCLEOTIDE SEQUENCE [LARGE SCALE GENOMIC DNA]</scope>
</reference>
<protein>
    <submittedName>
        <fullName evidence="1">Uncharacterized protein</fullName>
    </submittedName>
</protein>
<organism evidence="1 2">
    <name type="scientific">Cylicostephanus goldi</name>
    <name type="common">Nematode worm</name>
    <dbReference type="NCBI Taxonomy" id="71465"/>
    <lineage>
        <taxon>Eukaryota</taxon>
        <taxon>Metazoa</taxon>
        <taxon>Ecdysozoa</taxon>
        <taxon>Nematoda</taxon>
        <taxon>Chromadorea</taxon>
        <taxon>Rhabditida</taxon>
        <taxon>Rhabditina</taxon>
        <taxon>Rhabditomorpha</taxon>
        <taxon>Strongyloidea</taxon>
        <taxon>Strongylidae</taxon>
        <taxon>Cylicostephanus</taxon>
    </lineage>
</organism>
<sequence length="75" mass="8175">MLVLGGVAEVAASNGGTPTGEFQYISSQKYTEPCYGQSLRTPMCGTVLELHLSRTRCEVPDDDGMVTFYEVKIIL</sequence>
<dbReference type="AlphaFoldDB" id="A0A3P7MSW6"/>
<accession>A0A3P7MSW6</accession>
<evidence type="ECO:0000313" key="1">
    <source>
        <dbReference type="EMBL" id="VDN21291.1"/>
    </source>
</evidence>
<dbReference type="Proteomes" id="UP000271889">
    <property type="component" value="Unassembled WGS sequence"/>
</dbReference>
<gene>
    <name evidence="1" type="ORF">CGOC_LOCUS8997</name>
</gene>